<evidence type="ECO:0000313" key="2">
    <source>
        <dbReference type="EMBL" id="BBP46323.1"/>
    </source>
</evidence>
<evidence type="ECO:0000256" key="1">
    <source>
        <dbReference type="SAM" id="SignalP"/>
    </source>
</evidence>
<dbReference type="Proteomes" id="UP000501726">
    <property type="component" value="Chromosome"/>
</dbReference>
<dbReference type="NCBIfam" id="TIGR03748">
    <property type="entry name" value="conj_PilL"/>
    <property type="match status" value="1"/>
</dbReference>
<gene>
    <name evidence="2" type="ORF">THMIRHAS_16960</name>
</gene>
<protein>
    <submittedName>
        <fullName evidence="2">Uncharacterized protein</fullName>
    </submittedName>
</protein>
<dbReference type="InterPro" id="IPR022260">
    <property type="entry name" value="Integr_conj_element_PilL"/>
</dbReference>
<feature type="chain" id="PRO_5026188800" evidence="1">
    <location>
        <begin position="20"/>
        <end position="281"/>
    </location>
</feature>
<keyword evidence="3" id="KW-1185">Reference proteome</keyword>
<accession>A0A6F8PW04</accession>
<name>A0A6F8PW04_9GAMM</name>
<dbReference type="RefSeq" id="WP_173272825.1">
    <property type="nucleotide sequence ID" value="NZ_AP021889.1"/>
</dbReference>
<sequence length="281" mass="31384">MKKVLLAAAIATASQSVFAADSQIGRYTTESAKPTYAQQNLLGTEVEVKFPKEVYTVHEAIEYLLKPSGYRLAVGDVDPNIEILYKQVLPDVHRHIGTVSLADALKVLAGDVWKLSINPVLRTVTYKLDEAARAQYVGFDEQISKAVKQSSENELWVVQSGSTLRQVLFDWVAQSDEWRAFEYVVDSVNGVNVDIYLSDVQPVQGSLIEAMEKLMTQIRAQEGIAKMKAQFGMTDRTLSVQGQLGYQRGEQPGMNFKGYELPVEVVDRVYRETKVTLKSVE</sequence>
<dbReference type="AlphaFoldDB" id="A0A6F8PW04"/>
<dbReference type="EMBL" id="AP021889">
    <property type="protein sequence ID" value="BBP46323.1"/>
    <property type="molecule type" value="Genomic_DNA"/>
</dbReference>
<organism evidence="2 3">
    <name type="scientific">Thiosulfatimonas sediminis</name>
    <dbReference type="NCBI Taxonomy" id="2675054"/>
    <lineage>
        <taxon>Bacteria</taxon>
        <taxon>Pseudomonadati</taxon>
        <taxon>Pseudomonadota</taxon>
        <taxon>Gammaproteobacteria</taxon>
        <taxon>Thiotrichales</taxon>
        <taxon>Piscirickettsiaceae</taxon>
        <taxon>Thiosulfatimonas</taxon>
    </lineage>
</organism>
<dbReference type="KEGG" id="tse:THMIRHAS_16960"/>
<keyword evidence="1" id="KW-0732">Signal</keyword>
<feature type="signal peptide" evidence="1">
    <location>
        <begin position="1"/>
        <end position="19"/>
    </location>
</feature>
<proteinExistence type="predicted"/>
<reference evidence="3" key="1">
    <citation type="submission" date="2019-11" db="EMBL/GenBank/DDBJ databases">
        <title>Isolation and characterization of two novel species in the genus Thiomicrorhabdus.</title>
        <authorList>
            <person name="Mochizuki J."/>
            <person name="Kojima H."/>
            <person name="Fukui M."/>
        </authorList>
    </citation>
    <scope>NUCLEOTIDE SEQUENCE [LARGE SCALE GENOMIC DNA]</scope>
    <source>
        <strain evidence="3">aks77</strain>
    </source>
</reference>
<evidence type="ECO:0000313" key="3">
    <source>
        <dbReference type="Proteomes" id="UP000501726"/>
    </source>
</evidence>